<dbReference type="RefSeq" id="WP_161826801.1">
    <property type="nucleotide sequence ID" value="NZ_WVIC01000048.1"/>
</dbReference>
<organism evidence="1 2">
    <name type="scientific">Petrachloros mirabilis ULC683</name>
    <dbReference type="NCBI Taxonomy" id="2781853"/>
    <lineage>
        <taxon>Bacteria</taxon>
        <taxon>Bacillati</taxon>
        <taxon>Cyanobacteriota</taxon>
        <taxon>Cyanophyceae</taxon>
        <taxon>Synechococcales</taxon>
        <taxon>Petrachlorosaceae</taxon>
        <taxon>Petrachloros</taxon>
        <taxon>Petrachloros mirabilis</taxon>
    </lineage>
</organism>
<proteinExistence type="predicted"/>
<reference evidence="1" key="1">
    <citation type="submission" date="2019-12" db="EMBL/GenBank/DDBJ databases">
        <title>High-Quality draft genome sequences of three cyanobacteria isolated from the limestone walls of the Old Cathedral of Coimbra.</title>
        <authorList>
            <person name="Tiago I."/>
            <person name="Soares F."/>
            <person name="Portugal A."/>
        </authorList>
    </citation>
    <scope>NUCLEOTIDE SEQUENCE [LARGE SCALE GENOMIC DNA]</scope>
    <source>
        <strain evidence="1">C</strain>
    </source>
</reference>
<sequence length="80" mass="9099">MSPRLNLQCETAIAPDSQISGWDAVCHITYTRDTWVKLLRAPSEYAAAEAKLLCQESPNTWVVWVPGYGEIVLDRSYFYC</sequence>
<keyword evidence="2" id="KW-1185">Reference proteome</keyword>
<accession>A0A8K2A0Q0</accession>
<protein>
    <submittedName>
        <fullName evidence="1">Uncharacterized protein</fullName>
    </submittedName>
</protein>
<evidence type="ECO:0000313" key="2">
    <source>
        <dbReference type="Proteomes" id="UP000607397"/>
    </source>
</evidence>
<dbReference type="AlphaFoldDB" id="A0A8K2A0Q0"/>
<evidence type="ECO:0000313" key="1">
    <source>
        <dbReference type="EMBL" id="NCJ08328.1"/>
    </source>
</evidence>
<name>A0A8K2A0Q0_9CYAN</name>
<dbReference type="EMBL" id="WVIC01000048">
    <property type="protein sequence ID" value="NCJ08328.1"/>
    <property type="molecule type" value="Genomic_DNA"/>
</dbReference>
<dbReference type="Proteomes" id="UP000607397">
    <property type="component" value="Unassembled WGS sequence"/>
</dbReference>
<comment type="caution">
    <text evidence="1">The sequence shown here is derived from an EMBL/GenBank/DDBJ whole genome shotgun (WGS) entry which is preliminary data.</text>
</comment>
<gene>
    <name evidence="1" type="ORF">GS597_17810</name>
</gene>